<evidence type="ECO:0000313" key="2">
    <source>
        <dbReference type="Proteomes" id="UP000467840"/>
    </source>
</evidence>
<gene>
    <name evidence="1" type="ORF">GH714_033563</name>
</gene>
<dbReference type="AlphaFoldDB" id="A0A6A6LPK0"/>
<evidence type="ECO:0000313" key="1">
    <source>
        <dbReference type="EMBL" id="KAF2302178.1"/>
    </source>
</evidence>
<dbReference type="Proteomes" id="UP000467840">
    <property type="component" value="Chromosome 4"/>
</dbReference>
<protein>
    <submittedName>
        <fullName evidence="1">Uncharacterized protein</fullName>
    </submittedName>
</protein>
<name>A0A6A6LPK0_HEVBR</name>
<organism evidence="1 2">
    <name type="scientific">Hevea brasiliensis</name>
    <name type="common">Para rubber tree</name>
    <name type="synonym">Siphonia brasiliensis</name>
    <dbReference type="NCBI Taxonomy" id="3981"/>
    <lineage>
        <taxon>Eukaryota</taxon>
        <taxon>Viridiplantae</taxon>
        <taxon>Streptophyta</taxon>
        <taxon>Embryophyta</taxon>
        <taxon>Tracheophyta</taxon>
        <taxon>Spermatophyta</taxon>
        <taxon>Magnoliopsida</taxon>
        <taxon>eudicotyledons</taxon>
        <taxon>Gunneridae</taxon>
        <taxon>Pentapetalae</taxon>
        <taxon>rosids</taxon>
        <taxon>fabids</taxon>
        <taxon>Malpighiales</taxon>
        <taxon>Euphorbiaceae</taxon>
        <taxon>Crotonoideae</taxon>
        <taxon>Micrandreae</taxon>
        <taxon>Hevea</taxon>
    </lineage>
</organism>
<accession>A0A6A6LPK0</accession>
<proteinExistence type="predicted"/>
<reference evidence="1 2" key="1">
    <citation type="journal article" date="2020" name="Mol. Plant">
        <title>The Chromosome-Based Rubber Tree Genome Provides New Insights into Spurge Genome Evolution and Rubber Biosynthesis.</title>
        <authorList>
            <person name="Liu J."/>
            <person name="Shi C."/>
            <person name="Shi C.C."/>
            <person name="Li W."/>
            <person name="Zhang Q.J."/>
            <person name="Zhang Y."/>
            <person name="Li K."/>
            <person name="Lu H.F."/>
            <person name="Shi C."/>
            <person name="Zhu S.T."/>
            <person name="Xiao Z.Y."/>
            <person name="Nan H."/>
            <person name="Yue Y."/>
            <person name="Zhu X.G."/>
            <person name="Wu Y."/>
            <person name="Hong X.N."/>
            <person name="Fan G.Y."/>
            <person name="Tong Y."/>
            <person name="Zhang D."/>
            <person name="Mao C.L."/>
            <person name="Liu Y.L."/>
            <person name="Hao S.J."/>
            <person name="Liu W.Q."/>
            <person name="Lv M.Q."/>
            <person name="Zhang H.B."/>
            <person name="Liu Y."/>
            <person name="Hu-Tang G.R."/>
            <person name="Wang J.P."/>
            <person name="Wang J.H."/>
            <person name="Sun Y.H."/>
            <person name="Ni S.B."/>
            <person name="Chen W.B."/>
            <person name="Zhang X.C."/>
            <person name="Jiao Y.N."/>
            <person name="Eichler E.E."/>
            <person name="Li G.H."/>
            <person name="Liu X."/>
            <person name="Gao L.Z."/>
        </authorList>
    </citation>
    <scope>NUCLEOTIDE SEQUENCE [LARGE SCALE GENOMIC DNA]</scope>
    <source>
        <strain evidence="2">cv. GT1</strain>
        <tissue evidence="1">Leaf</tissue>
    </source>
</reference>
<comment type="caution">
    <text evidence="1">The sequence shown here is derived from an EMBL/GenBank/DDBJ whole genome shotgun (WGS) entry which is preliminary data.</text>
</comment>
<dbReference type="EMBL" id="JAAGAX010000010">
    <property type="protein sequence ID" value="KAF2302178.1"/>
    <property type="molecule type" value="Genomic_DNA"/>
</dbReference>
<sequence>MHDGTLSMEFDVQKAFELSGDDKLNVAMSYNLNDGDATIAQEEMSLGDELEECVTPQHDRYGVANIDLDMSHTKLSQSVE</sequence>
<keyword evidence="2" id="KW-1185">Reference proteome</keyword>